<gene>
    <name evidence="3" type="ORF">V5799_006304</name>
</gene>
<organism evidence="3 4">
    <name type="scientific">Amblyomma americanum</name>
    <name type="common">Lone star tick</name>
    <dbReference type="NCBI Taxonomy" id="6943"/>
    <lineage>
        <taxon>Eukaryota</taxon>
        <taxon>Metazoa</taxon>
        <taxon>Ecdysozoa</taxon>
        <taxon>Arthropoda</taxon>
        <taxon>Chelicerata</taxon>
        <taxon>Arachnida</taxon>
        <taxon>Acari</taxon>
        <taxon>Parasitiformes</taxon>
        <taxon>Ixodida</taxon>
        <taxon>Ixodoidea</taxon>
        <taxon>Ixodidae</taxon>
        <taxon>Amblyomminae</taxon>
        <taxon>Amblyomma</taxon>
    </lineage>
</organism>
<reference evidence="3 4" key="1">
    <citation type="journal article" date="2023" name="Arcadia Sci">
        <title>De novo assembly of a long-read Amblyomma americanum tick genome.</title>
        <authorList>
            <person name="Chou S."/>
            <person name="Poskanzer K.E."/>
            <person name="Rollins M."/>
            <person name="Thuy-Boun P.S."/>
        </authorList>
    </citation>
    <scope>NUCLEOTIDE SEQUENCE [LARGE SCALE GENOMIC DNA]</scope>
    <source>
        <strain evidence="3">F_SG_1</strain>
        <tissue evidence="3">Salivary glands</tissue>
    </source>
</reference>
<evidence type="ECO:0000313" key="4">
    <source>
        <dbReference type="Proteomes" id="UP001321473"/>
    </source>
</evidence>
<name>A0AAQ4DWS0_AMBAM</name>
<comment type="caution">
    <text evidence="3">The sequence shown here is derived from an EMBL/GenBank/DDBJ whole genome shotgun (WGS) entry which is preliminary data.</text>
</comment>
<protein>
    <recommendedName>
        <fullName evidence="2">C2 domain-containing protein</fullName>
    </recommendedName>
</protein>
<evidence type="ECO:0000256" key="1">
    <source>
        <dbReference type="SAM" id="MobiDB-lite"/>
    </source>
</evidence>
<feature type="region of interest" description="Disordered" evidence="1">
    <location>
        <begin position="1"/>
        <end position="24"/>
    </location>
</feature>
<proteinExistence type="predicted"/>
<accession>A0AAQ4DWS0</accession>
<dbReference type="AlphaFoldDB" id="A0AAQ4DWS0"/>
<feature type="domain" description="C2" evidence="2">
    <location>
        <begin position="25"/>
        <end position="58"/>
    </location>
</feature>
<evidence type="ECO:0000313" key="3">
    <source>
        <dbReference type="EMBL" id="KAK8766910.1"/>
    </source>
</evidence>
<dbReference type="InterPro" id="IPR035892">
    <property type="entry name" value="C2_domain_sf"/>
</dbReference>
<dbReference type="Proteomes" id="UP001321473">
    <property type="component" value="Unassembled WGS sequence"/>
</dbReference>
<evidence type="ECO:0000259" key="2">
    <source>
        <dbReference type="Pfam" id="PF00168"/>
    </source>
</evidence>
<feature type="compositionally biased region" description="Polar residues" evidence="1">
    <location>
        <begin position="7"/>
        <end position="22"/>
    </location>
</feature>
<dbReference type="SUPFAM" id="SSF49562">
    <property type="entry name" value="C2 domain (Calcium/lipid-binding domain, CaLB)"/>
    <property type="match status" value="1"/>
</dbReference>
<dbReference type="InterPro" id="IPR000008">
    <property type="entry name" value="C2_dom"/>
</dbReference>
<sequence length="81" mass="8647">MADGGQSAENTSAEEGTSQGSPTKLLRLRIVAGHSLAKKDIFGASDPYVRIDLVKARGDSYTVLDSLYTKTKKKPYKGSLG</sequence>
<dbReference type="Pfam" id="PF00168">
    <property type="entry name" value="C2"/>
    <property type="match status" value="1"/>
</dbReference>
<keyword evidence="4" id="KW-1185">Reference proteome</keyword>
<dbReference type="Gene3D" id="2.60.40.150">
    <property type="entry name" value="C2 domain"/>
    <property type="match status" value="1"/>
</dbReference>
<dbReference type="EMBL" id="JARKHS020025882">
    <property type="protein sequence ID" value="KAK8766910.1"/>
    <property type="molecule type" value="Genomic_DNA"/>
</dbReference>